<feature type="compositionally biased region" description="Basic and acidic residues" evidence="1">
    <location>
        <begin position="84"/>
        <end position="99"/>
    </location>
</feature>
<organism evidence="2 3">
    <name type="scientific">Nocardiopsis changdeensis</name>
    <dbReference type="NCBI Taxonomy" id="2831969"/>
    <lineage>
        <taxon>Bacteria</taxon>
        <taxon>Bacillati</taxon>
        <taxon>Actinomycetota</taxon>
        <taxon>Actinomycetes</taxon>
        <taxon>Streptosporangiales</taxon>
        <taxon>Nocardiopsidaceae</taxon>
        <taxon>Nocardiopsis</taxon>
    </lineage>
</organism>
<accession>A0ABX8BR11</accession>
<gene>
    <name evidence="2" type="ORF">KGD84_10590</name>
</gene>
<feature type="region of interest" description="Disordered" evidence="1">
    <location>
        <begin position="78"/>
        <end position="180"/>
    </location>
</feature>
<dbReference type="Proteomes" id="UP000676079">
    <property type="component" value="Chromosome"/>
</dbReference>
<name>A0ABX8BR11_9ACTN</name>
<evidence type="ECO:0000256" key="1">
    <source>
        <dbReference type="SAM" id="MobiDB-lite"/>
    </source>
</evidence>
<keyword evidence="3" id="KW-1185">Reference proteome</keyword>
<sequence length="180" mass="18320">MSSQYDQARLRVVGVGGERGDAVLAQAADPVVTGDDVAGGGVEDHEPVVGADIGVVPADREGLGPDRGMVVGQHRVPQPLPGVEVERGGLHAVPDRPDPEEVEAGEGVGLVRHDGDPAPVGGLTGGDRVRRTCQGRTVRLLDGRGDHGGEQQRGQDPHGGDRPPAAPLPLPGPGARRAGG</sequence>
<dbReference type="EMBL" id="CP074133">
    <property type="protein sequence ID" value="QUX24665.1"/>
    <property type="molecule type" value="Genomic_DNA"/>
</dbReference>
<proteinExistence type="predicted"/>
<evidence type="ECO:0000313" key="3">
    <source>
        <dbReference type="Proteomes" id="UP000676079"/>
    </source>
</evidence>
<evidence type="ECO:0000313" key="2">
    <source>
        <dbReference type="EMBL" id="QUX24665.1"/>
    </source>
</evidence>
<protein>
    <submittedName>
        <fullName evidence="2">Uncharacterized protein</fullName>
    </submittedName>
</protein>
<reference evidence="2 3" key="1">
    <citation type="submission" date="2021-05" db="EMBL/GenBank/DDBJ databases">
        <title>Direct Submission.</title>
        <authorList>
            <person name="Li K."/>
            <person name="Gao J."/>
        </authorList>
    </citation>
    <scope>NUCLEOTIDE SEQUENCE [LARGE SCALE GENOMIC DNA]</scope>
    <source>
        <strain evidence="2 3">Mg02</strain>
    </source>
</reference>
<feature type="compositionally biased region" description="Basic and acidic residues" evidence="1">
    <location>
        <begin position="139"/>
        <end position="161"/>
    </location>
</feature>